<reference evidence="7" key="2">
    <citation type="journal article" date="2015" name="J. Proteomics">
        <title>Sexual differences in the sialomes of the zebra tick, Rhipicephalus pulchellus.</title>
        <authorList>
            <person name="Tan A.W."/>
            <person name="Francischetti I.M."/>
            <person name="Slovak M."/>
            <person name="Kini R.M."/>
            <person name="Ribeiro J.M."/>
        </authorList>
    </citation>
    <scope>NUCLEOTIDE SEQUENCE</scope>
    <source>
        <tissue evidence="7">Salivary gland</tissue>
    </source>
</reference>
<dbReference type="PANTHER" id="PTHR28622">
    <property type="entry name" value="SMALL INTEGRAL MEMBRANE PROTEIN 7"/>
    <property type="match status" value="1"/>
</dbReference>
<accession>L7LYH0</accession>
<organism evidence="7">
    <name type="scientific">Rhipicephalus pulchellus</name>
    <name type="common">Yellow backed tick</name>
    <name type="synonym">Dermacentor pulchellus</name>
    <dbReference type="NCBI Taxonomy" id="72859"/>
    <lineage>
        <taxon>Eukaryota</taxon>
        <taxon>Metazoa</taxon>
        <taxon>Ecdysozoa</taxon>
        <taxon>Arthropoda</taxon>
        <taxon>Chelicerata</taxon>
        <taxon>Arachnida</taxon>
        <taxon>Acari</taxon>
        <taxon>Parasitiformes</taxon>
        <taxon>Ixodida</taxon>
        <taxon>Ixodoidea</taxon>
        <taxon>Ixodidae</taxon>
        <taxon>Rhipicephalinae</taxon>
        <taxon>Rhipicephalus</taxon>
        <taxon>Rhipicephalus</taxon>
    </lineage>
</organism>
<evidence type="ECO:0000256" key="1">
    <source>
        <dbReference type="ARBA" id="ARBA00004167"/>
    </source>
</evidence>
<evidence type="ECO:0000256" key="5">
    <source>
        <dbReference type="ARBA" id="ARBA00023136"/>
    </source>
</evidence>
<name>L7LYH0_RHIPC</name>
<dbReference type="InterPro" id="IPR037659">
    <property type="entry name" value="SMIM7"/>
</dbReference>
<reference evidence="7" key="1">
    <citation type="submission" date="2012-11" db="EMBL/GenBank/DDBJ databases">
        <authorList>
            <person name="Lucero-Rivera Y.E."/>
            <person name="Tovar-Ramirez D."/>
        </authorList>
    </citation>
    <scope>NUCLEOTIDE SEQUENCE</scope>
    <source>
        <tissue evidence="7">Salivary gland</tissue>
    </source>
</reference>
<evidence type="ECO:0000256" key="2">
    <source>
        <dbReference type="ARBA" id="ARBA00008578"/>
    </source>
</evidence>
<comment type="similarity">
    <text evidence="2">Belongs to the SMIM7 family.</text>
</comment>
<comment type="subcellular location">
    <subcellularLocation>
        <location evidence="1">Membrane</location>
        <topology evidence="1">Single-pass membrane protein</topology>
    </subcellularLocation>
</comment>
<dbReference type="EMBL" id="GACK01008189">
    <property type="protein sequence ID" value="JAA56845.1"/>
    <property type="molecule type" value="mRNA"/>
</dbReference>
<evidence type="ECO:0000256" key="4">
    <source>
        <dbReference type="ARBA" id="ARBA00022989"/>
    </source>
</evidence>
<proteinExistence type="evidence at transcript level"/>
<feature type="transmembrane region" description="Helical" evidence="6">
    <location>
        <begin position="88"/>
        <end position="105"/>
    </location>
</feature>
<keyword evidence="5 6" id="KW-0472">Membrane</keyword>
<protein>
    <submittedName>
        <fullName evidence="7">Uncharacterized protein</fullName>
    </submittedName>
</protein>
<sequence>MAADIIIIIICLHGHHRCSLANTNANSTENVYVNSSMLSDIILFGTLLLNAGAVINFKLPTTRDDGFIEKMEVTAGTKICDFLGTIRYFRALIGLWNILVMFLMLV</sequence>
<keyword evidence="3 6" id="KW-0812">Transmembrane</keyword>
<dbReference type="PANTHER" id="PTHR28622:SF1">
    <property type="entry name" value="SMALL INTEGRAL MEMBRANE PROTEIN 7"/>
    <property type="match status" value="1"/>
</dbReference>
<evidence type="ECO:0000256" key="3">
    <source>
        <dbReference type="ARBA" id="ARBA00022692"/>
    </source>
</evidence>
<evidence type="ECO:0000256" key="6">
    <source>
        <dbReference type="SAM" id="Phobius"/>
    </source>
</evidence>
<evidence type="ECO:0000313" key="7">
    <source>
        <dbReference type="EMBL" id="JAA56845.1"/>
    </source>
</evidence>
<dbReference type="GO" id="GO:0016020">
    <property type="term" value="C:membrane"/>
    <property type="evidence" value="ECO:0007669"/>
    <property type="project" value="UniProtKB-SubCell"/>
</dbReference>
<dbReference type="AlphaFoldDB" id="L7LYH0"/>
<keyword evidence="4 6" id="KW-1133">Transmembrane helix</keyword>